<evidence type="ECO:0000256" key="10">
    <source>
        <dbReference type="ARBA" id="ARBA00023180"/>
    </source>
</evidence>
<keyword evidence="17" id="KW-1185">Reference proteome</keyword>
<protein>
    <submittedName>
        <fullName evidence="16">Glutamate receptor</fullName>
    </submittedName>
</protein>
<name>A0A6A4VQG6_AMPAM</name>
<dbReference type="GO" id="GO:0005886">
    <property type="term" value="C:plasma membrane"/>
    <property type="evidence" value="ECO:0007669"/>
    <property type="project" value="UniProtKB-SubCell"/>
</dbReference>
<keyword evidence="4" id="KW-1003">Cell membrane</keyword>
<feature type="domain" description="Ionotropic glutamate receptor L-glutamate and glycine-binding" evidence="15">
    <location>
        <begin position="26"/>
        <end position="120"/>
    </location>
</feature>
<dbReference type="GO" id="GO:0015276">
    <property type="term" value="F:ligand-gated monoatomic ion channel activity"/>
    <property type="evidence" value="ECO:0007669"/>
    <property type="project" value="InterPro"/>
</dbReference>
<sequence>MERRGDLVQFGPGWEEDESETALNRTLRVTAFDDPPIVTLERLADGSVRGGGYLFQLWELVADQLQLNYTIVEPRTNGYGMLTANGSWTGVIAELVEGRADVALSLLSITPQREAVVDFLNVPVEMEKLSFVVRLRSDRAPGPSLGMFASLLRPLSGQVWWSLLASLLVLSVVLRATLKLSSPRAEDSVVVRDMGWGSCLLAGAMTVLGQGWDRTPRSLAGRTATIFGWVMGILIYINYTANLMSFLITNTATKPISSVREFLQQPDWHVAIKPGVSQMSALASSEDVYERQLYERIMSGDRLIPILTNNISIQDAFGPKIMTFVNMHFMEHDIGDDACNYAPLQNTPVKATPSYWAAAKGRAALKREVTKVLTSLAEMGIRSKLMAYLPGRTPSICEKAIGGYREISLEDVLSVLLLVPLGIITSLVVLGLEMVTKGNHRALLQKMQNRLH</sequence>
<feature type="transmembrane region" description="Helical" evidence="13">
    <location>
        <begin position="412"/>
        <end position="432"/>
    </location>
</feature>
<reference evidence="16 17" key="1">
    <citation type="submission" date="2019-07" db="EMBL/GenBank/DDBJ databases">
        <title>Draft genome assembly of a fouling barnacle, Amphibalanus amphitrite (Darwin, 1854): The first reference genome for Thecostraca.</title>
        <authorList>
            <person name="Kim W."/>
        </authorList>
    </citation>
    <scope>NUCLEOTIDE SEQUENCE [LARGE SCALE GENOMIC DNA]</scope>
    <source>
        <strain evidence="16">SNU_AA5</strain>
        <tissue evidence="16">Soma without cirri and trophi</tissue>
    </source>
</reference>
<feature type="transmembrane region" description="Helical" evidence="13">
    <location>
        <begin position="224"/>
        <end position="248"/>
    </location>
</feature>
<evidence type="ECO:0000259" key="14">
    <source>
        <dbReference type="Pfam" id="PF00060"/>
    </source>
</evidence>
<feature type="transmembrane region" description="Helical" evidence="13">
    <location>
        <begin position="159"/>
        <end position="178"/>
    </location>
</feature>
<evidence type="ECO:0000256" key="6">
    <source>
        <dbReference type="ARBA" id="ARBA00022989"/>
    </source>
</evidence>
<gene>
    <name evidence="16" type="primary">GLRK_1</name>
    <name evidence="16" type="ORF">FJT64_008598</name>
</gene>
<evidence type="ECO:0000256" key="12">
    <source>
        <dbReference type="ARBA" id="ARBA00023303"/>
    </source>
</evidence>
<evidence type="ECO:0000313" key="16">
    <source>
        <dbReference type="EMBL" id="KAF0293650.1"/>
    </source>
</evidence>
<keyword evidence="3" id="KW-0813">Transport</keyword>
<keyword evidence="5 13" id="KW-0812">Transmembrane</keyword>
<evidence type="ECO:0000256" key="7">
    <source>
        <dbReference type="ARBA" id="ARBA00023065"/>
    </source>
</evidence>
<dbReference type="EMBL" id="VIIS01001732">
    <property type="protein sequence ID" value="KAF0293650.1"/>
    <property type="molecule type" value="Genomic_DNA"/>
</dbReference>
<dbReference type="PANTHER" id="PTHR42643:SF30">
    <property type="entry name" value="IONOTROPIC RECEPTOR 40A-RELATED"/>
    <property type="match status" value="1"/>
</dbReference>
<evidence type="ECO:0000256" key="9">
    <source>
        <dbReference type="ARBA" id="ARBA00023170"/>
    </source>
</evidence>
<dbReference type="Proteomes" id="UP000440578">
    <property type="component" value="Unassembled WGS sequence"/>
</dbReference>
<keyword evidence="9 16" id="KW-0675">Receptor</keyword>
<comment type="caution">
    <text evidence="16">The sequence shown here is derived from an EMBL/GenBank/DDBJ whole genome shotgun (WGS) entry which is preliminary data.</text>
</comment>
<dbReference type="InterPro" id="IPR019594">
    <property type="entry name" value="Glu/Gly-bd"/>
</dbReference>
<proteinExistence type="inferred from homology"/>
<comment type="subcellular location">
    <subcellularLocation>
        <location evidence="1">Cell membrane</location>
        <topology evidence="1">Multi-pass membrane protein</topology>
    </subcellularLocation>
</comment>
<keyword evidence="7" id="KW-0406">Ion transport</keyword>
<dbReference type="Pfam" id="PF10613">
    <property type="entry name" value="Lig_chan-Glu_bd"/>
    <property type="match status" value="1"/>
</dbReference>
<dbReference type="Gene3D" id="1.10.287.70">
    <property type="match status" value="1"/>
</dbReference>
<keyword evidence="10" id="KW-0325">Glycoprotein</keyword>
<keyword evidence="8 13" id="KW-0472">Membrane</keyword>
<keyword evidence="12" id="KW-0407">Ion channel</keyword>
<evidence type="ECO:0000313" key="17">
    <source>
        <dbReference type="Proteomes" id="UP000440578"/>
    </source>
</evidence>
<keyword evidence="11" id="KW-1071">Ligand-gated ion channel</keyword>
<evidence type="ECO:0000256" key="13">
    <source>
        <dbReference type="SAM" id="Phobius"/>
    </source>
</evidence>
<evidence type="ECO:0000256" key="11">
    <source>
        <dbReference type="ARBA" id="ARBA00023286"/>
    </source>
</evidence>
<feature type="transmembrane region" description="Helical" evidence="13">
    <location>
        <begin position="190"/>
        <end position="212"/>
    </location>
</feature>
<evidence type="ECO:0000256" key="1">
    <source>
        <dbReference type="ARBA" id="ARBA00004651"/>
    </source>
</evidence>
<evidence type="ECO:0000256" key="2">
    <source>
        <dbReference type="ARBA" id="ARBA00008685"/>
    </source>
</evidence>
<dbReference type="InterPro" id="IPR001320">
    <property type="entry name" value="Iontro_rcpt_C"/>
</dbReference>
<dbReference type="GO" id="GO:0050906">
    <property type="term" value="P:detection of stimulus involved in sensory perception"/>
    <property type="evidence" value="ECO:0007669"/>
    <property type="project" value="UniProtKB-ARBA"/>
</dbReference>
<accession>A0A6A4VQG6</accession>
<feature type="domain" description="Ionotropic glutamate receptor C-terminal" evidence="14">
    <location>
        <begin position="158"/>
        <end position="292"/>
    </location>
</feature>
<dbReference type="OrthoDB" id="6433638at2759"/>
<evidence type="ECO:0000256" key="3">
    <source>
        <dbReference type="ARBA" id="ARBA00022448"/>
    </source>
</evidence>
<dbReference type="Gene3D" id="3.40.190.10">
    <property type="entry name" value="Periplasmic binding protein-like II"/>
    <property type="match status" value="1"/>
</dbReference>
<dbReference type="PANTHER" id="PTHR42643">
    <property type="entry name" value="IONOTROPIC RECEPTOR 20A-RELATED"/>
    <property type="match status" value="1"/>
</dbReference>
<dbReference type="AlphaFoldDB" id="A0A6A4VQG6"/>
<evidence type="ECO:0000259" key="15">
    <source>
        <dbReference type="Pfam" id="PF10613"/>
    </source>
</evidence>
<keyword evidence="6 13" id="KW-1133">Transmembrane helix</keyword>
<organism evidence="16 17">
    <name type="scientific">Amphibalanus amphitrite</name>
    <name type="common">Striped barnacle</name>
    <name type="synonym">Balanus amphitrite</name>
    <dbReference type="NCBI Taxonomy" id="1232801"/>
    <lineage>
        <taxon>Eukaryota</taxon>
        <taxon>Metazoa</taxon>
        <taxon>Ecdysozoa</taxon>
        <taxon>Arthropoda</taxon>
        <taxon>Crustacea</taxon>
        <taxon>Multicrustacea</taxon>
        <taxon>Cirripedia</taxon>
        <taxon>Thoracica</taxon>
        <taxon>Thoracicalcarea</taxon>
        <taxon>Balanomorpha</taxon>
        <taxon>Balanoidea</taxon>
        <taxon>Balanidae</taxon>
        <taxon>Amphibalaninae</taxon>
        <taxon>Amphibalanus</taxon>
    </lineage>
</organism>
<evidence type="ECO:0000256" key="8">
    <source>
        <dbReference type="ARBA" id="ARBA00023136"/>
    </source>
</evidence>
<dbReference type="Pfam" id="PF00060">
    <property type="entry name" value="Lig_chan"/>
    <property type="match status" value="1"/>
</dbReference>
<evidence type="ECO:0000256" key="5">
    <source>
        <dbReference type="ARBA" id="ARBA00022692"/>
    </source>
</evidence>
<dbReference type="InterPro" id="IPR052192">
    <property type="entry name" value="Insect_Ionotropic_Sensory_Rcpt"/>
</dbReference>
<comment type="similarity">
    <text evidence="2">Belongs to the glutamate-gated ion channel (TC 1.A.10.1) family.</text>
</comment>
<dbReference type="SUPFAM" id="SSF53850">
    <property type="entry name" value="Periplasmic binding protein-like II"/>
    <property type="match status" value="1"/>
</dbReference>
<evidence type="ECO:0000256" key="4">
    <source>
        <dbReference type="ARBA" id="ARBA00022475"/>
    </source>
</evidence>